<protein>
    <recommendedName>
        <fullName evidence="4">Gustatory receptor</fullName>
    </recommendedName>
</protein>
<reference evidence="2 3" key="1">
    <citation type="submission" date="2021-06" db="EMBL/GenBank/DDBJ databases">
        <title>Caerostris darwini draft genome.</title>
        <authorList>
            <person name="Kono N."/>
            <person name="Arakawa K."/>
        </authorList>
    </citation>
    <scope>NUCLEOTIDE SEQUENCE [LARGE SCALE GENOMIC DNA]</scope>
</reference>
<proteinExistence type="predicted"/>
<feature type="transmembrane region" description="Helical" evidence="1">
    <location>
        <begin position="80"/>
        <end position="101"/>
    </location>
</feature>
<dbReference type="Proteomes" id="UP001054837">
    <property type="component" value="Unassembled WGS sequence"/>
</dbReference>
<sequence>MVMWYAMRRKRKSLSILLCRLRKSYPFTRSRLQTFFLLFVCSMPPVFAIMGKIRLAQKGADKIPEFQDSYLLIALYRVKAWLQIIMYPTWINLIVLLYCLLCQTISKRIILLTSDIEKCSPHEFTVLVQSEMARHELKINQSVQLLQTVFSVPSFFIACSHFCTCITAVGAYIQHESFKLEFIMLVQMAFMFVNACGGLLSCLWTAGGLPIEAAKLKEAYRRKLQQKKILDGKAGKEVCFEKQLVEISTYALSGCNIISFYRSSILAFAGTILTYAILLINKQ</sequence>
<dbReference type="EMBL" id="BPLQ01014064">
    <property type="protein sequence ID" value="GIY76937.1"/>
    <property type="molecule type" value="Genomic_DNA"/>
</dbReference>
<evidence type="ECO:0000313" key="2">
    <source>
        <dbReference type="EMBL" id="GIY76937.1"/>
    </source>
</evidence>
<feature type="transmembrane region" description="Helical" evidence="1">
    <location>
        <begin position="182"/>
        <end position="206"/>
    </location>
</feature>
<keyword evidence="1" id="KW-0472">Membrane</keyword>
<evidence type="ECO:0000256" key="1">
    <source>
        <dbReference type="SAM" id="Phobius"/>
    </source>
</evidence>
<keyword evidence="1" id="KW-1133">Transmembrane helix</keyword>
<organism evidence="2 3">
    <name type="scientific">Caerostris darwini</name>
    <dbReference type="NCBI Taxonomy" id="1538125"/>
    <lineage>
        <taxon>Eukaryota</taxon>
        <taxon>Metazoa</taxon>
        <taxon>Ecdysozoa</taxon>
        <taxon>Arthropoda</taxon>
        <taxon>Chelicerata</taxon>
        <taxon>Arachnida</taxon>
        <taxon>Araneae</taxon>
        <taxon>Araneomorphae</taxon>
        <taxon>Entelegynae</taxon>
        <taxon>Araneoidea</taxon>
        <taxon>Araneidae</taxon>
        <taxon>Caerostris</taxon>
    </lineage>
</organism>
<name>A0AAV4W2P2_9ARAC</name>
<dbReference type="AlphaFoldDB" id="A0AAV4W2P2"/>
<accession>A0AAV4W2P2</accession>
<evidence type="ECO:0000313" key="3">
    <source>
        <dbReference type="Proteomes" id="UP001054837"/>
    </source>
</evidence>
<comment type="caution">
    <text evidence="2">The sequence shown here is derived from an EMBL/GenBank/DDBJ whole genome shotgun (WGS) entry which is preliminary data.</text>
</comment>
<gene>
    <name evidence="2" type="primary">AVEN_144206_1</name>
    <name evidence="2" type="ORF">CDAR_265101</name>
</gene>
<keyword evidence="1" id="KW-0812">Transmembrane</keyword>
<keyword evidence="3" id="KW-1185">Reference proteome</keyword>
<evidence type="ECO:0008006" key="4">
    <source>
        <dbReference type="Google" id="ProtNLM"/>
    </source>
</evidence>
<feature type="transmembrane region" description="Helical" evidence="1">
    <location>
        <begin position="260"/>
        <end position="280"/>
    </location>
</feature>